<dbReference type="AlphaFoldDB" id="A0A081P9Z3"/>
<proteinExistence type="inferred from homology"/>
<name>A0A081P9Z3_9BACL</name>
<dbReference type="FunFam" id="1.10.132.20:FF:000001">
    <property type="entry name" value="Ribosome-recycling factor"/>
    <property type="match status" value="1"/>
</dbReference>
<dbReference type="PANTHER" id="PTHR20982:SF3">
    <property type="entry name" value="MITOCHONDRIAL RIBOSOME RECYCLING FACTOR PSEUDO 1"/>
    <property type="match status" value="1"/>
</dbReference>
<evidence type="ECO:0000256" key="5">
    <source>
        <dbReference type="HAMAP-Rule" id="MF_00040"/>
    </source>
</evidence>
<dbReference type="InterPro" id="IPR002661">
    <property type="entry name" value="Ribosome_recyc_fac"/>
</dbReference>
<dbReference type="InterPro" id="IPR036191">
    <property type="entry name" value="RRF_sf"/>
</dbReference>
<organism evidence="7 8">
    <name type="scientific">Paenibacillus tyrfis</name>
    <dbReference type="NCBI Taxonomy" id="1501230"/>
    <lineage>
        <taxon>Bacteria</taxon>
        <taxon>Bacillati</taxon>
        <taxon>Bacillota</taxon>
        <taxon>Bacilli</taxon>
        <taxon>Bacillales</taxon>
        <taxon>Paenibacillaceae</taxon>
        <taxon>Paenibacillus</taxon>
    </lineage>
</organism>
<reference evidence="7 8" key="1">
    <citation type="submission" date="2014-06" db="EMBL/GenBank/DDBJ databases">
        <title>Draft genome sequence of Paenibacillus sp. MSt1.</title>
        <authorList>
            <person name="Aw Y.K."/>
            <person name="Ong K.S."/>
            <person name="Gan H.M."/>
            <person name="Lee S.M."/>
        </authorList>
    </citation>
    <scope>NUCLEOTIDE SEQUENCE [LARGE SCALE GENOMIC DNA]</scope>
    <source>
        <strain evidence="7 8">MSt1</strain>
    </source>
</reference>
<dbReference type="InterPro" id="IPR023584">
    <property type="entry name" value="Ribosome_recyc_fac_dom"/>
</dbReference>
<dbReference type="CDD" id="cd00520">
    <property type="entry name" value="RRF"/>
    <property type="match status" value="1"/>
</dbReference>
<evidence type="ECO:0000313" key="8">
    <source>
        <dbReference type="Proteomes" id="UP000028123"/>
    </source>
</evidence>
<evidence type="ECO:0000256" key="3">
    <source>
        <dbReference type="ARBA" id="ARBA00022490"/>
    </source>
</evidence>
<evidence type="ECO:0000259" key="6">
    <source>
        <dbReference type="Pfam" id="PF01765"/>
    </source>
</evidence>
<dbReference type="SUPFAM" id="SSF55194">
    <property type="entry name" value="Ribosome recycling factor, RRF"/>
    <property type="match status" value="1"/>
</dbReference>
<dbReference type="Gene3D" id="1.10.132.20">
    <property type="entry name" value="Ribosome-recycling factor"/>
    <property type="match status" value="1"/>
</dbReference>
<keyword evidence="4 5" id="KW-0648">Protein biosynthesis</keyword>
<dbReference type="Proteomes" id="UP000028123">
    <property type="component" value="Unassembled WGS sequence"/>
</dbReference>
<feature type="domain" description="Ribosome recycling factor" evidence="6">
    <location>
        <begin position="20"/>
        <end position="182"/>
    </location>
</feature>
<keyword evidence="3 5" id="KW-0963">Cytoplasm</keyword>
<evidence type="ECO:0000256" key="2">
    <source>
        <dbReference type="ARBA" id="ARBA00005912"/>
    </source>
</evidence>
<dbReference type="GO" id="GO:0043023">
    <property type="term" value="F:ribosomal large subunit binding"/>
    <property type="evidence" value="ECO:0007669"/>
    <property type="project" value="TreeGrafter"/>
</dbReference>
<dbReference type="PANTHER" id="PTHR20982">
    <property type="entry name" value="RIBOSOME RECYCLING FACTOR"/>
    <property type="match status" value="1"/>
</dbReference>
<sequence length="184" mass="20642">MPQSIKKSAEERMEKAIGALKKELASLRAGRATPALLDRVQVEYYGSMTPVNQLANINTPDSRTLMIQPWDKSSVAAIEKAIMKSDLGLTPSNDGSAIRIVIPALTEERRAELVKMTRKFGEEAKVAIRNIRRDANDDIKKLEKTGISEDESRRHQDDIQKFTDKHIAEVDKVLAAKEKEIMEV</sequence>
<dbReference type="Pfam" id="PF01765">
    <property type="entry name" value="RRF"/>
    <property type="match status" value="1"/>
</dbReference>
<comment type="caution">
    <text evidence="7">The sequence shown here is derived from an EMBL/GenBank/DDBJ whole genome shotgun (WGS) entry which is preliminary data.</text>
</comment>
<dbReference type="FunFam" id="3.30.1360.40:FF:000001">
    <property type="entry name" value="Ribosome-recycling factor"/>
    <property type="match status" value="1"/>
</dbReference>
<gene>
    <name evidence="5" type="primary">frr</name>
    <name evidence="7" type="ORF">ET33_19935</name>
</gene>
<protein>
    <recommendedName>
        <fullName evidence="5">Ribosome-recycling factor</fullName>
        <shortName evidence="5">RRF</shortName>
    </recommendedName>
    <alternativeName>
        <fullName evidence="5">Ribosome-releasing factor</fullName>
    </alternativeName>
</protein>
<dbReference type="GO" id="GO:0005737">
    <property type="term" value="C:cytoplasm"/>
    <property type="evidence" value="ECO:0007669"/>
    <property type="project" value="UniProtKB-SubCell"/>
</dbReference>
<dbReference type="NCBIfam" id="TIGR00496">
    <property type="entry name" value="frr"/>
    <property type="match status" value="1"/>
</dbReference>
<comment type="function">
    <text evidence="5">Responsible for the release of ribosomes from messenger RNA at the termination of protein biosynthesis. May increase the efficiency of translation by recycling ribosomes from one round of translation to another.</text>
</comment>
<dbReference type="eggNOG" id="COG0233">
    <property type="taxonomic scope" value="Bacteria"/>
</dbReference>
<dbReference type="HAMAP" id="MF_00040">
    <property type="entry name" value="RRF"/>
    <property type="match status" value="1"/>
</dbReference>
<dbReference type="RefSeq" id="WP_036676384.1">
    <property type="nucleotide sequence ID" value="NZ_FYEP01000016.1"/>
</dbReference>
<evidence type="ECO:0000256" key="1">
    <source>
        <dbReference type="ARBA" id="ARBA00004496"/>
    </source>
</evidence>
<dbReference type="EMBL" id="JNVM01000003">
    <property type="protein sequence ID" value="KEQ27516.1"/>
    <property type="molecule type" value="Genomic_DNA"/>
</dbReference>
<dbReference type="GO" id="GO:0006415">
    <property type="term" value="P:translational termination"/>
    <property type="evidence" value="ECO:0007669"/>
    <property type="project" value="UniProtKB-UniRule"/>
</dbReference>
<comment type="similarity">
    <text evidence="2 5">Belongs to the RRF family.</text>
</comment>
<evidence type="ECO:0000313" key="7">
    <source>
        <dbReference type="EMBL" id="KEQ27516.1"/>
    </source>
</evidence>
<evidence type="ECO:0000256" key="4">
    <source>
        <dbReference type="ARBA" id="ARBA00022917"/>
    </source>
</evidence>
<dbReference type="Gene3D" id="3.30.1360.40">
    <property type="match status" value="1"/>
</dbReference>
<accession>A0A081P9Z3</accession>
<comment type="subcellular location">
    <subcellularLocation>
        <location evidence="1 5">Cytoplasm</location>
    </subcellularLocation>
</comment>
<dbReference type="OrthoDB" id="9804006at2"/>
<keyword evidence="8" id="KW-1185">Reference proteome</keyword>